<reference evidence="1" key="2">
    <citation type="submission" date="2021-04" db="EMBL/GenBank/DDBJ databases">
        <title>Isolation and genomic analysis of the ibuprofen-degrading bacterium Sphingomonas strain MPO218.</title>
        <authorList>
            <person name="Aulestia M."/>
            <person name="Flores A."/>
            <person name="Mangas E.L."/>
            <person name="Perez-Pulido A.J."/>
            <person name="Santero E."/>
            <person name="Camacho E.M."/>
        </authorList>
    </citation>
    <scope>NUCLEOTIDE SEQUENCE</scope>
    <source>
        <strain evidence="1">MPO218</strain>
    </source>
</reference>
<gene>
    <name evidence="1" type="ORF">HRJ34_00300</name>
</gene>
<reference evidence="1" key="1">
    <citation type="submission" date="2020-07" db="EMBL/GenBank/DDBJ databases">
        <authorList>
            <person name="Camacho E."/>
        </authorList>
    </citation>
    <scope>NUCLEOTIDE SEQUENCE</scope>
    <source>
        <strain evidence="1">MPO218</strain>
    </source>
</reference>
<evidence type="ECO:0000313" key="1">
    <source>
        <dbReference type="EMBL" id="QTH22020.1"/>
    </source>
</evidence>
<sequence>MSAASPIERGARALCELDGNPPGATMDAKPLWQNYLPEVRAVLTAIREPDAAMQAAAAVIGGFHGYYGDDPLSRQDAADVWRVMVDAALAEETQ</sequence>
<accession>A0A975HE32</accession>
<evidence type="ECO:0000313" key="2">
    <source>
        <dbReference type="Proteomes" id="UP000664914"/>
    </source>
</evidence>
<dbReference type="EMBL" id="CP059319">
    <property type="protein sequence ID" value="QTH22020.1"/>
    <property type="molecule type" value="Genomic_DNA"/>
</dbReference>
<dbReference type="Proteomes" id="UP000664914">
    <property type="component" value="Chromosome"/>
</dbReference>
<proteinExistence type="predicted"/>
<dbReference type="RefSeq" id="WP_208633042.1">
    <property type="nucleotide sequence ID" value="NZ_CP059319.1"/>
</dbReference>
<organism evidence="1 2">
    <name type="scientific">Rhizorhabdus wittichii</name>
    <dbReference type="NCBI Taxonomy" id="160791"/>
    <lineage>
        <taxon>Bacteria</taxon>
        <taxon>Pseudomonadati</taxon>
        <taxon>Pseudomonadota</taxon>
        <taxon>Alphaproteobacteria</taxon>
        <taxon>Sphingomonadales</taxon>
        <taxon>Sphingomonadaceae</taxon>
        <taxon>Rhizorhabdus</taxon>
    </lineage>
</organism>
<protein>
    <submittedName>
        <fullName evidence="1">Uncharacterized protein</fullName>
    </submittedName>
</protein>
<name>A0A975HE32_9SPHN</name>
<dbReference type="AlphaFoldDB" id="A0A975HE32"/>